<accession>A0A1D2NEK7</accession>
<evidence type="ECO:0000313" key="2">
    <source>
        <dbReference type="EMBL" id="ODN03662.1"/>
    </source>
</evidence>
<feature type="chain" id="PRO_5008905460" evidence="1">
    <location>
        <begin position="23"/>
        <end position="278"/>
    </location>
</feature>
<feature type="signal peptide" evidence="1">
    <location>
        <begin position="1"/>
        <end position="22"/>
    </location>
</feature>
<keyword evidence="1" id="KW-0732">Signal</keyword>
<keyword evidence="3" id="KW-1185">Reference proteome</keyword>
<dbReference type="AlphaFoldDB" id="A0A1D2NEK7"/>
<evidence type="ECO:0000313" key="3">
    <source>
        <dbReference type="Proteomes" id="UP000094527"/>
    </source>
</evidence>
<reference evidence="2 3" key="1">
    <citation type="journal article" date="2016" name="Genome Biol. Evol.">
        <title>Gene Family Evolution Reflects Adaptation to Soil Environmental Stressors in the Genome of the Collembolan Orchesella cincta.</title>
        <authorList>
            <person name="Faddeeva-Vakhrusheva A."/>
            <person name="Derks M.F."/>
            <person name="Anvar S.Y."/>
            <person name="Agamennone V."/>
            <person name="Suring W."/>
            <person name="Smit S."/>
            <person name="van Straalen N.M."/>
            <person name="Roelofs D."/>
        </authorList>
    </citation>
    <scope>NUCLEOTIDE SEQUENCE [LARGE SCALE GENOMIC DNA]</scope>
    <source>
        <tissue evidence="2">Mixed pool</tissue>
    </source>
</reference>
<organism evidence="2 3">
    <name type="scientific">Orchesella cincta</name>
    <name type="common">Springtail</name>
    <name type="synonym">Podura cincta</name>
    <dbReference type="NCBI Taxonomy" id="48709"/>
    <lineage>
        <taxon>Eukaryota</taxon>
        <taxon>Metazoa</taxon>
        <taxon>Ecdysozoa</taxon>
        <taxon>Arthropoda</taxon>
        <taxon>Hexapoda</taxon>
        <taxon>Collembola</taxon>
        <taxon>Entomobryomorpha</taxon>
        <taxon>Entomobryoidea</taxon>
        <taxon>Orchesellidae</taxon>
        <taxon>Orchesellinae</taxon>
        <taxon>Orchesella</taxon>
    </lineage>
</organism>
<dbReference type="EMBL" id="LJIJ01000067">
    <property type="protein sequence ID" value="ODN03662.1"/>
    <property type="molecule type" value="Genomic_DNA"/>
</dbReference>
<proteinExistence type="predicted"/>
<gene>
    <name evidence="2" type="ORF">Ocin01_03030</name>
</gene>
<name>A0A1D2NEK7_ORCCI</name>
<evidence type="ECO:0000256" key="1">
    <source>
        <dbReference type="SAM" id="SignalP"/>
    </source>
</evidence>
<comment type="caution">
    <text evidence="2">The sequence shown here is derived from an EMBL/GenBank/DDBJ whole genome shotgun (WGS) entry which is preliminary data.</text>
</comment>
<dbReference type="Proteomes" id="UP000094527">
    <property type="component" value="Unassembled WGS sequence"/>
</dbReference>
<protein>
    <submittedName>
        <fullName evidence="2">Uncharacterized protein</fullName>
    </submittedName>
</protein>
<sequence length="278" mass="31420">MMKCPLIINIILIIFIAHQSQQYEMETITKSPYAVTKPDPEMLNAQIVDLESRRTSVILPTQARLSIGDAVRLCETFGKDEDVRSAMQGIRGFHFVPIYPVGGYDLPLFKFPCFGWVRKRCVGIPKPPFDYRCHYWTPYWVFAGSECGVGSRRKRGAGVVLEESLVVSGTEALTLCSTAGQLEKSQTFTFDAVALPTNEASELRCMNWRLSPQGTWEKEQLMKEACDQFNVERPAGYIMNEINDAVIEDLFSDVVTCGARERIIDCLFIRHNVRDSAT</sequence>